<sequence>MEANRQFFIVHKLVPGDSKIAIDLGAGSGFASIALAKIGYSVIAIDLCQALLDELKCHSGSLDITPIKDDLLNFTAHCPESVGLCVCMGDTLTHLDSFENVKSLFAGVYRSLKTGGKFVLTFRDLVFELKGKERFIPVKSDSETIFTCILEYEKEHVIVSDMIYTKNQVLWKLDVSSYRKLRIPLEWVKRELPESGFKIELCENNKGIITIIAGK</sequence>
<dbReference type="CDD" id="cd02440">
    <property type="entry name" value="AdoMet_MTases"/>
    <property type="match status" value="1"/>
</dbReference>
<evidence type="ECO:0000313" key="3">
    <source>
        <dbReference type="Proteomes" id="UP000050360"/>
    </source>
</evidence>
<evidence type="ECO:0000259" key="1">
    <source>
        <dbReference type="Pfam" id="PF13649"/>
    </source>
</evidence>
<dbReference type="EMBL" id="LKCM01000421">
    <property type="protein sequence ID" value="KPQ41157.1"/>
    <property type="molecule type" value="Genomic_DNA"/>
</dbReference>
<gene>
    <name evidence="2" type="ORF">MPEBLZ_04296</name>
</gene>
<comment type="caution">
    <text evidence="2">The sequence shown here is derived from an EMBL/GenBank/DDBJ whole genome shotgun (WGS) entry which is preliminary data.</text>
</comment>
<evidence type="ECO:0000313" key="2">
    <source>
        <dbReference type="EMBL" id="KPQ41157.1"/>
    </source>
</evidence>
<keyword evidence="2" id="KW-0489">Methyltransferase</keyword>
<dbReference type="GO" id="GO:0032259">
    <property type="term" value="P:methylation"/>
    <property type="evidence" value="ECO:0007669"/>
    <property type="project" value="UniProtKB-KW"/>
</dbReference>
<dbReference type="AlphaFoldDB" id="A0A0P7ZZV1"/>
<dbReference type="Gene3D" id="3.40.50.150">
    <property type="entry name" value="Vaccinia Virus protein VP39"/>
    <property type="match status" value="1"/>
</dbReference>
<organism evidence="2 3">
    <name type="scientific">Candidatus Methanoperedens nitratireducens</name>
    <dbReference type="NCBI Taxonomy" id="1392998"/>
    <lineage>
        <taxon>Archaea</taxon>
        <taxon>Methanobacteriati</taxon>
        <taxon>Methanobacteriota</taxon>
        <taxon>Stenosarchaea group</taxon>
        <taxon>Methanomicrobia</taxon>
        <taxon>Methanosarcinales</taxon>
        <taxon>ANME-2 cluster</taxon>
        <taxon>Candidatus Methanoperedentaceae</taxon>
        <taxon>Candidatus Methanoperedens</taxon>
    </lineage>
</organism>
<feature type="domain" description="Methyltransferase" evidence="1">
    <location>
        <begin position="22"/>
        <end position="116"/>
    </location>
</feature>
<reference evidence="2 3" key="1">
    <citation type="submission" date="2015-09" db="EMBL/GenBank/DDBJ databases">
        <title>A metagenomics-based metabolic model of nitrate-dependent anaerobic oxidation of methane by Methanoperedens-like archaea.</title>
        <authorList>
            <person name="Arshad A."/>
            <person name="Speth D.R."/>
            <person name="De Graaf R.M."/>
            <person name="Op Den Camp H.J."/>
            <person name="Jetten M.S."/>
            <person name="Welte C.U."/>
        </authorList>
    </citation>
    <scope>NUCLEOTIDE SEQUENCE [LARGE SCALE GENOMIC DNA]</scope>
</reference>
<accession>A0A0P7ZZV1</accession>
<dbReference type="GO" id="GO:0008168">
    <property type="term" value="F:methyltransferase activity"/>
    <property type="evidence" value="ECO:0007669"/>
    <property type="project" value="UniProtKB-KW"/>
</dbReference>
<proteinExistence type="predicted"/>
<dbReference type="InterPro" id="IPR029063">
    <property type="entry name" value="SAM-dependent_MTases_sf"/>
</dbReference>
<dbReference type="SUPFAM" id="SSF53335">
    <property type="entry name" value="S-adenosyl-L-methionine-dependent methyltransferases"/>
    <property type="match status" value="1"/>
</dbReference>
<keyword evidence="2" id="KW-0808">Transferase</keyword>
<dbReference type="Pfam" id="PF13649">
    <property type="entry name" value="Methyltransf_25"/>
    <property type="match status" value="1"/>
</dbReference>
<dbReference type="Proteomes" id="UP000050360">
    <property type="component" value="Unassembled WGS sequence"/>
</dbReference>
<dbReference type="InterPro" id="IPR041698">
    <property type="entry name" value="Methyltransf_25"/>
</dbReference>
<protein>
    <submittedName>
        <fullName evidence="2">Methyltransferase domain protein</fullName>
    </submittedName>
</protein>
<name>A0A0P7ZZV1_9EURY</name>